<evidence type="ECO:0000256" key="9">
    <source>
        <dbReference type="ARBA" id="ARBA00022833"/>
    </source>
</evidence>
<evidence type="ECO:0000256" key="4">
    <source>
        <dbReference type="ARBA" id="ARBA00012564"/>
    </source>
</evidence>
<dbReference type="Gene3D" id="2.60.40.1730">
    <property type="entry name" value="tricorn interacting facor f3 domain"/>
    <property type="match status" value="1"/>
</dbReference>
<dbReference type="Gene3D" id="1.10.390.10">
    <property type="entry name" value="Neutral Protease Domain 2"/>
    <property type="match status" value="1"/>
</dbReference>
<dbReference type="EC" id="3.4.11.2" evidence="4"/>
<dbReference type="InterPro" id="IPR014782">
    <property type="entry name" value="Peptidase_M1_dom"/>
</dbReference>
<name>A0ABQ3YNB6_9ACTN</name>
<comment type="catalytic activity">
    <reaction evidence="1">
        <text>Release of an N-terminal amino acid, Xaa-|-Yaa- from a peptide, amide or arylamide. Xaa is preferably Ala, but may be most amino acids including Pro (slow action). When a terminal hydrophobic residue is followed by a prolyl residue, the two may be released as an intact Xaa-Pro dipeptide.</text>
        <dbReference type="EC" id="3.4.11.2"/>
    </reaction>
</comment>
<comment type="cofactor">
    <cofactor evidence="2">
        <name>Zn(2+)</name>
        <dbReference type="ChEBI" id="CHEBI:29105"/>
    </cofactor>
</comment>
<comment type="caution">
    <text evidence="16">The sequence shown here is derived from an EMBL/GenBank/DDBJ whole genome shotgun (WGS) entry which is preliminary data.</text>
</comment>
<dbReference type="SUPFAM" id="SSF63737">
    <property type="entry name" value="Leukotriene A4 hydrolase N-terminal domain"/>
    <property type="match status" value="1"/>
</dbReference>
<dbReference type="SUPFAM" id="SSF55486">
    <property type="entry name" value="Metalloproteases ('zincins'), catalytic domain"/>
    <property type="match status" value="1"/>
</dbReference>
<dbReference type="Pfam" id="PF17900">
    <property type="entry name" value="Peptidase_M1_N"/>
    <property type="match status" value="1"/>
</dbReference>
<reference evidence="16 17" key="1">
    <citation type="submission" date="2021-01" db="EMBL/GenBank/DDBJ databases">
        <title>Whole genome shotgun sequence of Actinoplanes durhamensis NBRC 14914.</title>
        <authorList>
            <person name="Komaki H."/>
            <person name="Tamura T."/>
        </authorList>
    </citation>
    <scope>NUCLEOTIDE SEQUENCE [LARGE SCALE GENOMIC DNA]</scope>
    <source>
        <strain evidence="16 17">NBRC 14914</strain>
    </source>
</reference>
<keyword evidence="10" id="KW-0482">Metalloprotease</keyword>
<keyword evidence="8" id="KW-0378">Hydrolase</keyword>
<keyword evidence="13" id="KW-0732">Signal</keyword>
<feature type="domain" description="Aminopeptidase N-like N-terminal" evidence="15">
    <location>
        <begin position="72"/>
        <end position="243"/>
    </location>
</feature>
<evidence type="ECO:0000256" key="12">
    <source>
        <dbReference type="ARBA" id="ARBA00031533"/>
    </source>
</evidence>
<evidence type="ECO:0000256" key="7">
    <source>
        <dbReference type="ARBA" id="ARBA00022723"/>
    </source>
</evidence>
<proteinExistence type="inferred from homology"/>
<feature type="domain" description="Peptidase M1 membrane alanine aminopeptidase" evidence="14">
    <location>
        <begin position="280"/>
        <end position="475"/>
    </location>
</feature>
<dbReference type="Proteomes" id="UP000637628">
    <property type="component" value="Unassembled WGS sequence"/>
</dbReference>
<evidence type="ECO:0000256" key="13">
    <source>
        <dbReference type="SAM" id="SignalP"/>
    </source>
</evidence>
<dbReference type="Pfam" id="PF01433">
    <property type="entry name" value="Peptidase_M1"/>
    <property type="match status" value="1"/>
</dbReference>
<evidence type="ECO:0000256" key="5">
    <source>
        <dbReference type="ARBA" id="ARBA00015611"/>
    </source>
</evidence>
<feature type="chain" id="PRO_5047164479" description="Aminopeptidase N" evidence="13">
    <location>
        <begin position="26"/>
        <end position="484"/>
    </location>
</feature>
<keyword evidence="9" id="KW-0862">Zinc</keyword>
<protein>
    <recommendedName>
        <fullName evidence="5">Aminopeptidase N</fullName>
        <ecNumber evidence="4">3.4.11.2</ecNumber>
    </recommendedName>
    <alternativeName>
        <fullName evidence="11">Alanine aminopeptidase</fullName>
    </alternativeName>
    <alternativeName>
        <fullName evidence="12">Lysyl aminopeptidase</fullName>
    </alternativeName>
</protein>
<dbReference type="PROSITE" id="PS51257">
    <property type="entry name" value="PROKAR_LIPOPROTEIN"/>
    <property type="match status" value="1"/>
</dbReference>
<evidence type="ECO:0000313" key="17">
    <source>
        <dbReference type="Proteomes" id="UP000637628"/>
    </source>
</evidence>
<evidence type="ECO:0000259" key="14">
    <source>
        <dbReference type="Pfam" id="PF01433"/>
    </source>
</evidence>
<dbReference type="InterPro" id="IPR042097">
    <property type="entry name" value="Aminopeptidase_N-like_N_sf"/>
</dbReference>
<evidence type="ECO:0000256" key="6">
    <source>
        <dbReference type="ARBA" id="ARBA00022670"/>
    </source>
</evidence>
<evidence type="ECO:0000256" key="10">
    <source>
        <dbReference type="ARBA" id="ARBA00023049"/>
    </source>
</evidence>
<evidence type="ECO:0000259" key="15">
    <source>
        <dbReference type="Pfam" id="PF17900"/>
    </source>
</evidence>
<accession>A0ABQ3YNB6</accession>
<dbReference type="PANTHER" id="PTHR11533">
    <property type="entry name" value="PROTEASE M1 ZINC METALLOPROTEASE"/>
    <property type="match status" value="1"/>
</dbReference>
<keyword evidence="17" id="KW-1185">Reference proteome</keyword>
<dbReference type="InterPro" id="IPR050344">
    <property type="entry name" value="Peptidase_M1_aminopeptidases"/>
</dbReference>
<keyword evidence="6" id="KW-0645">Protease</keyword>
<dbReference type="InterPro" id="IPR027268">
    <property type="entry name" value="Peptidase_M4/M1_CTD_sf"/>
</dbReference>
<feature type="signal peptide" evidence="13">
    <location>
        <begin position="1"/>
        <end position="25"/>
    </location>
</feature>
<evidence type="ECO:0000256" key="11">
    <source>
        <dbReference type="ARBA" id="ARBA00029811"/>
    </source>
</evidence>
<dbReference type="EMBL" id="BOML01000005">
    <property type="protein sequence ID" value="GID99051.1"/>
    <property type="molecule type" value="Genomic_DNA"/>
</dbReference>
<organism evidence="16 17">
    <name type="scientific">Paractinoplanes durhamensis</name>
    <dbReference type="NCBI Taxonomy" id="113563"/>
    <lineage>
        <taxon>Bacteria</taxon>
        <taxon>Bacillati</taxon>
        <taxon>Actinomycetota</taxon>
        <taxon>Actinomycetes</taxon>
        <taxon>Micromonosporales</taxon>
        <taxon>Micromonosporaceae</taxon>
        <taxon>Paractinoplanes</taxon>
    </lineage>
</organism>
<dbReference type="PRINTS" id="PR00756">
    <property type="entry name" value="ALADIPTASE"/>
</dbReference>
<evidence type="ECO:0000256" key="8">
    <source>
        <dbReference type="ARBA" id="ARBA00022801"/>
    </source>
</evidence>
<gene>
    <name evidence="16" type="ORF">Adu01nite_04020</name>
</gene>
<dbReference type="InterPro" id="IPR045357">
    <property type="entry name" value="Aminopeptidase_N-like_N"/>
</dbReference>
<dbReference type="CDD" id="cd09603">
    <property type="entry name" value="M1_APN_like"/>
    <property type="match status" value="1"/>
</dbReference>
<evidence type="ECO:0000256" key="2">
    <source>
        <dbReference type="ARBA" id="ARBA00001947"/>
    </source>
</evidence>
<keyword evidence="7" id="KW-0479">Metal-binding</keyword>
<sequence length="484" mass="52749">MHRTPLLAAALAAAVLVAGCSDKPAATSTPAPSAASAAEKPKIDYAAWTKGTSTPVKDPLYPAHGNAALDVLHYDLKLSWAPSTKILTGEATLQIRPAADAASIDLDFKPFTLDKVAVDGTAVPDAKVTAERLVVPVPVTKDNPVTLTVGYHGKPATTPMPSHRSDAEPLGLTITKEGGLYTMQEPFGAFTWYPANDQPSDKALYDIAVTVPAGWSAIAAGTPATQQGTTFSYHSADPMASYLQTLAVGKYKKATATGPRGIPLTYWYRDKTDARMLPSLKKSPKFLTFLEKRFGPFPFPSGGIVLVDSPSGMETQQMITMGREVTKFDAAAFEEDLLHEYAHQWFGDAVTPTDWNDLWLNEGWATYAQFLWDQELYHLSDQALEDYLRRYDAKYRKTLGPPAHPKAANFAESNVYMCPAAMLKELNDALGDAKFFALAKAWVQTQKGSQQTRASFTAFVNKQTGKDFTKLINTWLDSKTTPKP</sequence>
<evidence type="ECO:0000313" key="16">
    <source>
        <dbReference type="EMBL" id="GID99051.1"/>
    </source>
</evidence>
<comment type="similarity">
    <text evidence="3">Belongs to the peptidase M1 family.</text>
</comment>
<evidence type="ECO:0000256" key="1">
    <source>
        <dbReference type="ARBA" id="ARBA00000098"/>
    </source>
</evidence>
<dbReference type="InterPro" id="IPR001930">
    <property type="entry name" value="Peptidase_M1"/>
</dbReference>
<evidence type="ECO:0000256" key="3">
    <source>
        <dbReference type="ARBA" id="ARBA00010136"/>
    </source>
</evidence>
<dbReference type="RefSeq" id="WP_203724472.1">
    <property type="nucleotide sequence ID" value="NZ_BAAATX010000004.1"/>
</dbReference>